<keyword evidence="1" id="KW-1133">Transmembrane helix</keyword>
<dbReference type="EMBL" id="AP011526">
    <property type="protein sequence ID" value="BAP60952.1"/>
    <property type="molecule type" value="Genomic_DNA"/>
</dbReference>
<dbReference type="AlphaFoldDB" id="A0A2Z5PD80"/>
<evidence type="ECO:0000256" key="1">
    <source>
        <dbReference type="SAM" id="Phobius"/>
    </source>
</evidence>
<name>A0A2Z5PD80_METMI</name>
<gene>
    <name evidence="2" type="ORF">MMKA1_08350</name>
</gene>
<reference evidence="2 3" key="1">
    <citation type="submission" date="2009-06" db="EMBL/GenBank/DDBJ databases">
        <title>Molecular Evidence for Microbiologically Influenced Corrosion from genome of Methanogen.</title>
        <authorList>
            <person name="Ito N."/>
            <person name="Tsurumaru H."/>
            <person name="Shimizu A."/>
            <person name="Harada T."/>
            <person name="Hosoyama A."/>
            <person name="Horikawa H."/>
            <person name="Wakai S."/>
            <person name="Sasaki K."/>
            <person name="Nishijima K."/>
            <person name="Ataku H."/>
            <person name="Yamazaki J."/>
            <person name="Mise M."/>
            <person name="Yamazaki S."/>
            <person name="Tanikawa S."/>
            <person name="Harayama S."/>
            <person name="Fujita N."/>
        </authorList>
    </citation>
    <scope>NUCLEOTIDE SEQUENCE [LARGE SCALE GENOMIC DNA]</scope>
    <source>
        <strain evidence="3">KA1 ( NBRC 102054)</strain>
    </source>
</reference>
<dbReference type="RefSeq" id="WP_146778161.1">
    <property type="nucleotide sequence ID" value="NZ_AP011526.1"/>
</dbReference>
<dbReference type="Proteomes" id="UP000264208">
    <property type="component" value="Chromosome"/>
</dbReference>
<dbReference type="GeneID" id="41279251"/>
<organism evidence="2 3">
    <name type="scientific">Methanococcus maripaludis KA1</name>
    <dbReference type="NCBI Taxonomy" id="637914"/>
    <lineage>
        <taxon>Archaea</taxon>
        <taxon>Methanobacteriati</taxon>
        <taxon>Methanobacteriota</taxon>
        <taxon>Methanomada group</taxon>
        <taxon>Methanococci</taxon>
        <taxon>Methanococcales</taxon>
        <taxon>Methanococcaceae</taxon>
        <taxon>Methanococcus</taxon>
    </lineage>
</organism>
<keyword evidence="1" id="KW-0472">Membrane</keyword>
<evidence type="ECO:0000313" key="3">
    <source>
        <dbReference type="Proteomes" id="UP000264208"/>
    </source>
</evidence>
<sequence>MILLNYIKNTIKAKKGELHPILGISLGFFLLILSLYSVKFLNVASNDPDAAIDMLIRTINGISDIL</sequence>
<protein>
    <submittedName>
        <fullName evidence="2">Uncharacterized protein</fullName>
    </submittedName>
</protein>
<accession>A0A2Z5PD80</accession>
<keyword evidence="1" id="KW-0812">Transmembrane</keyword>
<evidence type="ECO:0000313" key="2">
    <source>
        <dbReference type="EMBL" id="BAP60952.1"/>
    </source>
</evidence>
<feature type="transmembrane region" description="Helical" evidence="1">
    <location>
        <begin position="21"/>
        <end position="38"/>
    </location>
</feature>
<dbReference type="KEGG" id="mmak:MMKA1_08350"/>
<proteinExistence type="predicted"/>